<comment type="caution">
    <text evidence="1">The sequence shown here is derived from an EMBL/GenBank/DDBJ whole genome shotgun (WGS) entry which is preliminary data.</text>
</comment>
<accession>A0A1G2APX1</accession>
<dbReference type="EMBL" id="MHKB01000013">
    <property type="protein sequence ID" value="OGY78685.1"/>
    <property type="molecule type" value="Genomic_DNA"/>
</dbReference>
<evidence type="ECO:0000313" key="2">
    <source>
        <dbReference type="Proteomes" id="UP000177165"/>
    </source>
</evidence>
<reference evidence="1 2" key="1">
    <citation type="journal article" date="2016" name="Nat. Commun.">
        <title>Thousands of microbial genomes shed light on interconnected biogeochemical processes in an aquifer system.</title>
        <authorList>
            <person name="Anantharaman K."/>
            <person name="Brown C.T."/>
            <person name="Hug L.A."/>
            <person name="Sharon I."/>
            <person name="Castelle C.J."/>
            <person name="Probst A.J."/>
            <person name="Thomas B.C."/>
            <person name="Singh A."/>
            <person name="Wilkins M.J."/>
            <person name="Karaoz U."/>
            <person name="Brodie E.L."/>
            <person name="Williams K.H."/>
            <person name="Hubbard S.S."/>
            <person name="Banfield J.F."/>
        </authorList>
    </citation>
    <scope>NUCLEOTIDE SEQUENCE [LARGE SCALE GENOMIC DNA]</scope>
</reference>
<name>A0A1G2APX1_9BACT</name>
<sequence>MELLSDALSLVKINLSHRKKRRKTHAFEALTMHSVLRKRASSSSFALRIAHESVFGDSLIIQKRKKF</sequence>
<evidence type="ECO:0000313" key="1">
    <source>
        <dbReference type="EMBL" id="OGY78685.1"/>
    </source>
</evidence>
<proteinExistence type="predicted"/>
<protein>
    <submittedName>
        <fullName evidence="1">Uncharacterized protein</fullName>
    </submittedName>
</protein>
<organism evidence="1 2">
    <name type="scientific">Candidatus Kerfeldbacteria bacterium RIFCSPHIGHO2_02_FULL_42_14</name>
    <dbReference type="NCBI Taxonomy" id="1798540"/>
    <lineage>
        <taxon>Bacteria</taxon>
        <taxon>Candidatus Kerfeldiibacteriota</taxon>
    </lineage>
</organism>
<dbReference type="AlphaFoldDB" id="A0A1G2APX1"/>
<gene>
    <name evidence="1" type="ORF">A3B74_04910</name>
</gene>
<dbReference type="STRING" id="1798540.A3B74_04910"/>
<dbReference type="Proteomes" id="UP000177165">
    <property type="component" value="Unassembled WGS sequence"/>
</dbReference>